<dbReference type="AlphaFoldDB" id="A0A6M3IYK3"/>
<accession>A0A6M3IYK3</accession>
<evidence type="ECO:0000256" key="1">
    <source>
        <dbReference type="SAM" id="MobiDB-lite"/>
    </source>
</evidence>
<protein>
    <submittedName>
        <fullName evidence="2">Uncharacterized protein</fullName>
    </submittedName>
</protein>
<feature type="region of interest" description="Disordered" evidence="1">
    <location>
        <begin position="136"/>
        <end position="155"/>
    </location>
</feature>
<proteinExistence type="predicted"/>
<name>A0A6M3IYK3_9ZZZZ</name>
<reference evidence="2" key="1">
    <citation type="submission" date="2020-03" db="EMBL/GenBank/DDBJ databases">
        <title>The deep terrestrial virosphere.</title>
        <authorList>
            <person name="Holmfeldt K."/>
            <person name="Nilsson E."/>
            <person name="Simone D."/>
            <person name="Lopez-Fernandez M."/>
            <person name="Wu X."/>
            <person name="de Brujin I."/>
            <person name="Lundin D."/>
            <person name="Andersson A."/>
            <person name="Bertilsson S."/>
            <person name="Dopson M."/>
        </authorList>
    </citation>
    <scope>NUCLEOTIDE SEQUENCE</scope>
    <source>
        <strain evidence="2">MM415B00728</strain>
    </source>
</reference>
<gene>
    <name evidence="2" type="ORF">MM415B00728_0025</name>
</gene>
<evidence type="ECO:0000313" key="2">
    <source>
        <dbReference type="EMBL" id="QJA62766.1"/>
    </source>
</evidence>
<dbReference type="EMBL" id="MT141480">
    <property type="protein sequence ID" value="QJA62766.1"/>
    <property type="molecule type" value="Genomic_DNA"/>
</dbReference>
<organism evidence="2">
    <name type="scientific">viral metagenome</name>
    <dbReference type="NCBI Taxonomy" id="1070528"/>
    <lineage>
        <taxon>unclassified sequences</taxon>
        <taxon>metagenomes</taxon>
        <taxon>organismal metagenomes</taxon>
    </lineage>
</organism>
<sequence>MMKKRQSNLPEICPQPPTNYGPIGAAKLIKNLRKSQNSNPQFRKLMEEKGLTPELLVQKHVELLNAGWKKYDGTVVPDNRIRMQALLEAYKLFQAYPIPEQKVQIQREDTFHVSFEERQLAEQTLRECVDAEIVEANERSSIRPEDESSDARPLY</sequence>